<sequence length="102" mass="11668">MKGTFLMALALLISPSVYAAPTNQTCMAIYESAFQAMEKRQSGFLVNTVAKTAKTELERSIVDGAYTVPRYTLRERRYSASIQYANRWANECYERLERRALD</sequence>
<proteinExistence type="predicted"/>
<reference evidence="2 3" key="1">
    <citation type="submission" date="2023-04" db="EMBL/GenBank/DDBJ databases">
        <title>A long-awaited taxogenomic arrangement of the family Halomonadaceae.</title>
        <authorList>
            <person name="De La Haba R."/>
            <person name="Chuvochina M."/>
            <person name="Wittouck S."/>
            <person name="Arahal D.R."/>
            <person name="Sanchez-Porro C."/>
            <person name="Hugenholtz P."/>
            <person name="Ventosa A."/>
        </authorList>
    </citation>
    <scope>NUCLEOTIDE SEQUENCE [LARGE SCALE GENOMIC DNA]</scope>
    <source>
        <strain evidence="2 3">DSM 22428</strain>
    </source>
</reference>
<dbReference type="RefSeq" id="WP_251590267.1">
    <property type="nucleotide sequence ID" value="NZ_JAMLJI010000001.1"/>
</dbReference>
<evidence type="ECO:0000313" key="2">
    <source>
        <dbReference type="EMBL" id="MDR5896778.1"/>
    </source>
</evidence>
<accession>A0ABU1GXQ1</accession>
<evidence type="ECO:0000256" key="1">
    <source>
        <dbReference type="SAM" id="SignalP"/>
    </source>
</evidence>
<comment type="caution">
    <text evidence="2">The sequence shown here is derived from an EMBL/GenBank/DDBJ whole genome shotgun (WGS) entry which is preliminary data.</text>
</comment>
<evidence type="ECO:0000313" key="3">
    <source>
        <dbReference type="Proteomes" id="UP001269375"/>
    </source>
</evidence>
<dbReference type="EMBL" id="JARWAO010000006">
    <property type="protein sequence ID" value="MDR5896778.1"/>
    <property type="molecule type" value="Genomic_DNA"/>
</dbReference>
<feature type="signal peptide" evidence="1">
    <location>
        <begin position="1"/>
        <end position="19"/>
    </location>
</feature>
<gene>
    <name evidence="2" type="ORF">QC825_11900</name>
</gene>
<organism evidence="2 3">
    <name type="scientific">Larsenimonas suaedae</name>
    <dbReference type="NCBI Taxonomy" id="1851019"/>
    <lineage>
        <taxon>Bacteria</taxon>
        <taxon>Pseudomonadati</taxon>
        <taxon>Pseudomonadota</taxon>
        <taxon>Gammaproteobacteria</taxon>
        <taxon>Oceanospirillales</taxon>
        <taxon>Halomonadaceae</taxon>
        <taxon>Larsenimonas</taxon>
    </lineage>
</organism>
<name>A0ABU1GXQ1_9GAMM</name>
<evidence type="ECO:0008006" key="4">
    <source>
        <dbReference type="Google" id="ProtNLM"/>
    </source>
</evidence>
<keyword evidence="3" id="KW-1185">Reference proteome</keyword>
<keyword evidence="1" id="KW-0732">Signal</keyword>
<dbReference type="Proteomes" id="UP001269375">
    <property type="component" value="Unassembled WGS sequence"/>
</dbReference>
<feature type="chain" id="PRO_5046039006" description="DUF4148 domain-containing protein" evidence="1">
    <location>
        <begin position="20"/>
        <end position="102"/>
    </location>
</feature>
<protein>
    <recommendedName>
        <fullName evidence="4">DUF4148 domain-containing protein</fullName>
    </recommendedName>
</protein>